<evidence type="ECO:0000313" key="3">
    <source>
        <dbReference type="Proteomes" id="UP000663292"/>
    </source>
</evidence>
<feature type="region of interest" description="Disordered" evidence="1">
    <location>
        <begin position="295"/>
        <end position="334"/>
    </location>
</feature>
<dbReference type="PANTHER" id="PTHR34351">
    <property type="entry name" value="SLR1927 PROTEIN-RELATED"/>
    <property type="match status" value="1"/>
</dbReference>
<accession>A0A897NMX7</accession>
<dbReference type="AlphaFoldDB" id="A0A897NMX7"/>
<evidence type="ECO:0000313" key="2">
    <source>
        <dbReference type="EMBL" id="QSG14097.1"/>
    </source>
</evidence>
<dbReference type="EMBL" id="CP064791">
    <property type="protein sequence ID" value="QSG14097.1"/>
    <property type="molecule type" value="Genomic_DNA"/>
</dbReference>
<proteinExistence type="predicted"/>
<evidence type="ECO:0000256" key="1">
    <source>
        <dbReference type="SAM" id="MobiDB-lite"/>
    </source>
</evidence>
<protein>
    <submittedName>
        <fullName evidence="2">Putative membrane anchored protein with extracellular vWF domain and Ig-like domain</fullName>
    </submittedName>
</protein>
<sequence>MLALAAAAIALGQLFGARSLDAVAVPAIVVLTAGLVQVALATDPAVTRRPLSPGFAGETRTVTVEVDGGHGVVALSDAVPDGVVASGSTATVTPPATVTYDIRSDHRGAFVLGPTTVGVRDVFGLFERTAVAGDEHTYLAYPPVHEINATGPLDAWLGRQGGTDRQTVTELREYVPGDPPTDIHWRASARHPDSLLVADYGESADDGGVTVVAGADPGAVDEMAAATASIAVALDSANVALAVVTPDGTARERDAILSLLARTGPGRPDADADIRIDATQSDTVVVTADGRETTFDTLRTPVDDAGGGDSDTRPLAGEPTTHAEREGHAEVTRS</sequence>
<organism evidence="2 3">
    <name type="scientific">Halapricum desulfuricans</name>
    <dbReference type="NCBI Taxonomy" id="2841257"/>
    <lineage>
        <taxon>Archaea</taxon>
        <taxon>Methanobacteriati</taxon>
        <taxon>Methanobacteriota</taxon>
        <taxon>Stenosarchaea group</taxon>
        <taxon>Halobacteria</taxon>
        <taxon>Halobacteriales</taxon>
        <taxon>Haloarculaceae</taxon>
        <taxon>Halapricum</taxon>
    </lineage>
</organism>
<dbReference type="PANTHER" id="PTHR34351:SF2">
    <property type="entry name" value="DUF58 DOMAIN-CONTAINING PROTEIN"/>
    <property type="match status" value="1"/>
</dbReference>
<name>A0A897NMX7_9EURY</name>
<dbReference type="Proteomes" id="UP000663292">
    <property type="component" value="Chromosome"/>
</dbReference>
<gene>
    <name evidence="2" type="ORF">HSEST_0550</name>
</gene>
<feature type="compositionally biased region" description="Basic and acidic residues" evidence="1">
    <location>
        <begin position="321"/>
        <end position="334"/>
    </location>
</feature>
<keyword evidence="3" id="KW-1185">Reference proteome</keyword>
<reference evidence="2 3" key="1">
    <citation type="submission" date="2020-11" db="EMBL/GenBank/DDBJ databases">
        <title>Carbohydrate-dependent, anaerobic sulfur respiration: A novel catabolism in halophilic archaea.</title>
        <authorList>
            <person name="Sorokin D.Y."/>
            <person name="Messina E."/>
            <person name="Smedile F."/>
            <person name="La Cono V."/>
            <person name="Hallsworth J.E."/>
            <person name="Yakimov M.M."/>
        </authorList>
    </citation>
    <scope>NUCLEOTIDE SEQUENCE [LARGE SCALE GENOMIC DNA]</scope>
    <source>
        <strain evidence="2 3">HSR-Est</strain>
    </source>
</reference>